<dbReference type="Gene3D" id="3.30.710.10">
    <property type="entry name" value="Potassium Channel Kv1.1, Chain A"/>
    <property type="match status" value="1"/>
</dbReference>
<dbReference type="Proteomes" id="UP000242287">
    <property type="component" value="Unassembled WGS sequence"/>
</dbReference>
<dbReference type="InterPro" id="IPR000210">
    <property type="entry name" value="BTB/POZ_dom"/>
</dbReference>
<feature type="domain" description="BTB" evidence="1">
    <location>
        <begin position="11"/>
        <end position="78"/>
    </location>
</feature>
<dbReference type="AlphaFoldDB" id="A0A2A9NI04"/>
<dbReference type="InterPro" id="IPR011333">
    <property type="entry name" value="SKP1/BTB/POZ_sf"/>
</dbReference>
<protein>
    <recommendedName>
        <fullName evidence="1">BTB domain-containing protein</fullName>
    </recommendedName>
</protein>
<proteinExistence type="predicted"/>
<sequence>AEKPFDLTALADVIIRSSDNIDFHVLQALLRLVSPIFRDMFSLSSGLDNQDDHIKNGLPIIDLPEDSESLHFLLTIIYPHIDEPKLDDCHLIWKVCKAAQKYCMDIIEGKLRKLVLASDRMNAEAFRMYAIAVELGWMDVVTIAAQNTL</sequence>
<organism evidence="2 3">
    <name type="scientific">Amanita thiersii Skay4041</name>
    <dbReference type="NCBI Taxonomy" id="703135"/>
    <lineage>
        <taxon>Eukaryota</taxon>
        <taxon>Fungi</taxon>
        <taxon>Dikarya</taxon>
        <taxon>Basidiomycota</taxon>
        <taxon>Agaricomycotina</taxon>
        <taxon>Agaricomycetes</taxon>
        <taxon>Agaricomycetidae</taxon>
        <taxon>Agaricales</taxon>
        <taxon>Pluteineae</taxon>
        <taxon>Amanitaceae</taxon>
        <taxon>Amanita</taxon>
    </lineage>
</organism>
<feature type="non-terminal residue" evidence="2">
    <location>
        <position position="1"/>
    </location>
</feature>
<dbReference type="Pfam" id="PF00651">
    <property type="entry name" value="BTB"/>
    <property type="match status" value="1"/>
</dbReference>
<evidence type="ECO:0000259" key="1">
    <source>
        <dbReference type="PROSITE" id="PS50097"/>
    </source>
</evidence>
<name>A0A2A9NI04_9AGAR</name>
<gene>
    <name evidence="2" type="ORF">AMATHDRAFT_99685</name>
</gene>
<evidence type="ECO:0000313" key="2">
    <source>
        <dbReference type="EMBL" id="PFH50239.1"/>
    </source>
</evidence>
<keyword evidence="3" id="KW-1185">Reference proteome</keyword>
<feature type="non-terminal residue" evidence="2">
    <location>
        <position position="149"/>
    </location>
</feature>
<dbReference type="SUPFAM" id="SSF54695">
    <property type="entry name" value="POZ domain"/>
    <property type="match status" value="1"/>
</dbReference>
<dbReference type="OrthoDB" id="2665493at2759"/>
<reference evidence="2 3" key="1">
    <citation type="submission" date="2014-02" db="EMBL/GenBank/DDBJ databases">
        <title>Transposable element dynamics among asymbiotic and ectomycorrhizal Amanita fungi.</title>
        <authorList>
            <consortium name="DOE Joint Genome Institute"/>
            <person name="Hess J."/>
            <person name="Skrede I."/>
            <person name="Wolfe B."/>
            <person name="LaButti K."/>
            <person name="Ohm R.A."/>
            <person name="Grigoriev I.V."/>
            <person name="Pringle A."/>
        </authorList>
    </citation>
    <scope>NUCLEOTIDE SEQUENCE [LARGE SCALE GENOMIC DNA]</scope>
    <source>
        <strain evidence="2 3">SKay4041</strain>
    </source>
</reference>
<accession>A0A2A9NI04</accession>
<evidence type="ECO:0000313" key="3">
    <source>
        <dbReference type="Proteomes" id="UP000242287"/>
    </source>
</evidence>
<dbReference type="EMBL" id="KZ302008">
    <property type="protein sequence ID" value="PFH50239.1"/>
    <property type="molecule type" value="Genomic_DNA"/>
</dbReference>
<dbReference type="PROSITE" id="PS50097">
    <property type="entry name" value="BTB"/>
    <property type="match status" value="1"/>
</dbReference>